<dbReference type="InterPro" id="IPR010987">
    <property type="entry name" value="Glutathione-S-Trfase_C-like"/>
</dbReference>
<protein>
    <submittedName>
        <fullName evidence="3">Glutathione S-transferase family protein</fullName>
    </submittedName>
</protein>
<sequence length="203" mass="22807">MTLEIIGFPRSNFVRTVRMAAHEKGVAYEYIQALPHSDEVKAIHPLGQIPVMRHDGLELAESQAITRYLDSAFDGPKLIPEDPRKAAIINQWVSMTATSIDQLLIRRYVVEFLFNKDSDGNVNRSEIDKSIKRFPKIFGMLNGAVADGFFGNDSFSLADCFLMPMVTGARNFPEAKDEIEKNTALSDYIDRVSERPCFVETAS</sequence>
<dbReference type="Pfam" id="PF13410">
    <property type="entry name" value="GST_C_2"/>
    <property type="match status" value="1"/>
</dbReference>
<reference evidence="3" key="1">
    <citation type="submission" date="2022-06" db="EMBL/GenBank/DDBJ databases">
        <title>Sneathiella actinostolidae sp. nov., isolated from a sea anemonein the Western Pacific Ocean.</title>
        <authorList>
            <person name="Wei M.J."/>
        </authorList>
    </citation>
    <scope>NUCLEOTIDE SEQUENCE</scope>
    <source>
        <strain evidence="3">PHK-P5</strain>
    </source>
</reference>
<dbReference type="RefSeq" id="WP_251933810.1">
    <property type="nucleotide sequence ID" value="NZ_CP098747.1"/>
</dbReference>
<gene>
    <name evidence="3" type="ORF">NBZ79_17185</name>
</gene>
<dbReference type="Gene3D" id="3.40.30.10">
    <property type="entry name" value="Glutaredoxin"/>
    <property type="match status" value="1"/>
</dbReference>
<dbReference type="SUPFAM" id="SSF47616">
    <property type="entry name" value="GST C-terminal domain-like"/>
    <property type="match status" value="1"/>
</dbReference>
<dbReference type="InterPro" id="IPR036249">
    <property type="entry name" value="Thioredoxin-like_sf"/>
</dbReference>
<proteinExistence type="predicted"/>
<evidence type="ECO:0000313" key="3">
    <source>
        <dbReference type="EMBL" id="USG60894.1"/>
    </source>
</evidence>
<feature type="domain" description="GST C-terminal" evidence="2">
    <location>
        <begin position="82"/>
        <end position="203"/>
    </location>
</feature>
<feature type="domain" description="GST N-terminal" evidence="1">
    <location>
        <begin position="1"/>
        <end position="77"/>
    </location>
</feature>
<name>A0ABY4W1R5_9PROT</name>
<evidence type="ECO:0000259" key="1">
    <source>
        <dbReference type="PROSITE" id="PS50404"/>
    </source>
</evidence>
<accession>A0ABY4W1R5</accession>
<dbReference type="SUPFAM" id="SSF52833">
    <property type="entry name" value="Thioredoxin-like"/>
    <property type="match status" value="1"/>
</dbReference>
<evidence type="ECO:0000259" key="2">
    <source>
        <dbReference type="PROSITE" id="PS50405"/>
    </source>
</evidence>
<evidence type="ECO:0000313" key="4">
    <source>
        <dbReference type="Proteomes" id="UP001056291"/>
    </source>
</evidence>
<dbReference type="PROSITE" id="PS50405">
    <property type="entry name" value="GST_CTER"/>
    <property type="match status" value="1"/>
</dbReference>
<organism evidence="3 4">
    <name type="scientific">Sneathiella marina</name>
    <dbReference type="NCBI Taxonomy" id="2950108"/>
    <lineage>
        <taxon>Bacteria</taxon>
        <taxon>Pseudomonadati</taxon>
        <taxon>Pseudomonadota</taxon>
        <taxon>Alphaproteobacteria</taxon>
        <taxon>Sneathiellales</taxon>
        <taxon>Sneathiellaceae</taxon>
        <taxon>Sneathiella</taxon>
    </lineage>
</organism>
<dbReference type="PANTHER" id="PTHR42673:SF4">
    <property type="entry name" value="MALEYLACETOACETATE ISOMERASE"/>
    <property type="match status" value="1"/>
</dbReference>
<dbReference type="InterPro" id="IPR036282">
    <property type="entry name" value="Glutathione-S-Trfase_C_sf"/>
</dbReference>
<dbReference type="Proteomes" id="UP001056291">
    <property type="component" value="Chromosome"/>
</dbReference>
<dbReference type="SFLD" id="SFLDG00358">
    <property type="entry name" value="Main_(cytGST)"/>
    <property type="match status" value="1"/>
</dbReference>
<dbReference type="SFLD" id="SFLDS00019">
    <property type="entry name" value="Glutathione_Transferase_(cytos"/>
    <property type="match status" value="1"/>
</dbReference>
<dbReference type="Pfam" id="PF13417">
    <property type="entry name" value="GST_N_3"/>
    <property type="match status" value="1"/>
</dbReference>
<dbReference type="EMBL" id="CP098747">
    <property type="protein sequence ID" value="USG60894.1"/>
    <property type="molecule type" value="Genomic_DNA"/>
</dbReference>
<dbReference type="PROSITE" id="PS50404">
    <property type="entry name" value="GST_NTER"/>
    <property type="match status" value="1"/>
</dbReference>
<dbReference type="Gene3D" id="1.20.1050.10">
    <property type="match status" value="1"/>
</dbReference>
<dbReference type="CDD" id="cd00570">
    <property type="entry name" value="GST_N_family"/>
    <property type="match status" value="1"/>
</dbReference>
<dbReference type="CDD" id="cd00299">
    <property type="entry name" value="GST_C_family"/>
    <property type="match status" value="1"/>
</dbReference>
<dbReference type="InterPro" id="IPR004045">
    <property type="entry name" value="Glutathione_S-Trfase_N"/>
</dbReference>
<keyword evidence="4" id="KW-1185">Reference proteome</keyword>
<dbReference type="PANTHER" id="PTHR42673">
    <property type="entry name" value="MALEYLACETOACETATE ISOMERASE"/>
    <property type="match status" value="1"/>
</dbReference>
<dbReference type="InterPro" id="IPR040079">
    <property type="entry name" value="Glutathione_S-Trfase"/>
</dbReference>